<dbReference type="Gene3D" id="3.30.750.24">
    <property type="entry name" value="STAS domain"/>
    <property type="match status" value="1"/>
</dbReference>
<reference evidence="3 4" key="1">
    <citation type="submission" date="2024-09" db="EMBL/GenBank/DDBJ databases">
        <authorList>
            <person name="Sun Q."/>
            <person name="Mori K."/>
        </authorList>
    </citation>
    <scope>NUCLEOTIDE SEQUENCE [LARGE SCALE GENOMIC DNA]</scope>
    <source>
        <strain evidence="3 4">CCM 7468</strain>
    </source>
</reference>
<evidence type="ECO:0000259" key="2">
    <source>
        <dbReference type="Pfam" id="PF13466"/>
    </source>
</evidence>
<feature type="chain" id="PRO_5046869992" evidence="1">
    <location>
        <begin position="18"/>
        <end position="131"/>
    </location>
</feature>
<dbReference type="SUPFAM" id="SSF52091">
    <property type="entry name" value="SpoIIaa-like"/>
    <property type="match status" value="1"/>
</dbReference>
<dbReference type="Proteomes" id="UP001589789">
    <property type="component" value="Unassembled WGS sequence"/>
</dbReference>
<keyword evidence="1" id="KW-0732">Signal</keyword>
<feature type="signal peptide" evidence="1">
    <location>
        <begin position="1"/>
        <end position="17"/>
    </location>
</feature>
<accession>A0ABV6IP94</accession>
<dbReference type="EMBL" id="JBHLVZ010000002">
    <property type="protein sequence ID" value="MFC0384478.1"/>
    <property type="molecule type" value="Genomic_DNA"/>
</dbReference>
<evidence type="ECO:0000256" key="1">
    <source>
        <dbReference type="SAM" id="SignalP"/>
    </source>
</evidence>
<evidence type="ECO:0000313" key="4">
    <source>
        <dbReference type="Proteomes" id="UP001589789"/>
    </source>
</evidence>
<dbReference type="InterPro" id="IPR036513">
    <property type="entry name" value="STAS_dom_sf"/>
</dbReference>
<evidence type="ECO:0000313" key="3">
    <source>
        <dbReference type="EMBL" id="MFC0384478.1"/>
    </source>
</evidence>
<gene>
    <name evidence="3" type="ORF">ACFFIC_02815</name>
</gene>
<proteinExistence type="predicted"/>
<sequence length="131" mass="13523">MTTFMIAQCFVAMMAHAVSDGCSAGLIASMTQNFSATTSSGLPAALPLPASLDLTAALPLCEALRTLLEEGAMRLDARDVERISTPCLQVLAAAASSARARGIAFRLERASVVLAEAITDLGLATAIPIED</sequence>
<feature type="domain" description="MlaB-like STAS" evidence="2">
    <location>
        <begin position="48"/>
        <end position="123"/>
    </location>
</feature>
<protein>
    <submittedName>
        <fullName evidence="3">STAS domain-containing protein</fullName>
    </submittedName>
</protein>
<dbReference type="RefSeq" id="WP_377048533.1">
    <property type="nucleotide sequence ID" value="NZ_JBHLVZ010000002.1"/>
</dbReference>
<name>A0ABV6IP94_9PROT</name>
<dbReference type="InterPro" id="IPR058548">
    <property type="entry name" value="MlaB-like_STAS"/>
</dbReference>
<keyword evidence="4" id="KW-1185">Reference proteome</keyword>
<dbReference type="Pfam" id="PF13466">
    <property type="entry name" value="STAS_2"/>
    <property type="match status" value="1"/>
</dbReference>
<comment type="caution">
    <text evidence="3">The sequence shown here is derived from an EMBL/GenBank/DDBJ whole genome shotgun (WGS) entry which is preliminary data.</text>
</comment>
<organism evidence="3 4">
    <name type="scientific">Muricoccus vinaceus</name>
    <dbReference type="NCBI Taxonomy" id="424704"/>
    <lineage>
        <taxon>Bacteria</taxon>
        <taxon>Pseudomonadati</taxon>
        <taxon>Pseudomonadota</taxon>
        <taxon>Alphaproteobacteria</taxon>
        <taxon>Acetobacterales</taxon>
        <taxon>Roseomonadaceae</taxon>
        <taxon>Muricoccus</taxon>
    </lineage>
</organism>